<dbReference type="EMBL" id="FR845719">
    <property type="protein sequence ID" value="CCA54349.1"/>
    <property type="molecule type" value="Genomic_DNA"/>
</dbReference>
<reference evidence="2 3" key="1">
    <citation type="journal article" date="2011" name="BMC Genomics">
        <title>Genome-wide analysis of the role of GlnR in Streptomyces venezuelae provides new insights into global nitrogen regulation in actinomycetes.</title>
        <authorList>
            <person name="Pullan S.T."/>
            <person name="Bibb M.J."/>
            <person name="Merrick M."/>
        </authorList>
    </citation>
    <scope>NUCLEOTIDE SEQUENCE [LARGE SCALE GENOMIC DNA]</scope>
    <source>
        <strain evidence="3">ATCC 10712 / CBS 650.69 / DSM 40230 / JCM 4526 / NBRC 13096 / PD 04745</strain>
    </source>
</reference>
<evidence type="ECO:0000313" key="2">
    <source>
        <dbReference type="EMBL" id="CCA54349.1"/>
    </source>
</evidence>
<dbReference type="eggNOG" id="COG4842">
    <property type="taxonomic scope" value="Bacteria"/>
</dbReference>
<dbReference type="AlphaFoldDB" id="F2RCJ1"/>
<dbReference type="Proteomes" id="UP000006854">
    <property type="component" value="Chromosome"/>
</dbReference>
<dbReference type="KEGG" id="sve:SVEN_1062"/>
<dbReference type="InterPro" id="IPR036689">
    <property type="entry name" value="ESAT-6-like_sf"/>
</dbReference>
<feature type="region of interest" description="Disordered" evidence="1">
    <location>
        <begin position="116"/>
        <end position="141"/>
    </location>
</feature>
<evidence type="ECO:0008006" key="4">
    <source>
        <dbReference type="Google" id="ProtNLM"/>
    </source>
</evidence>
<feature type="compositionally biased region" description="Pro residues" evidence="1">
    <location>
        <begin position="123"/>
        <end position="133"/>
    </location>
</feature>
<protein>
    <recommendedName>
        <fullName evidence="4">WXG100 family type VII secretion target</fullName>
    </recommendedName>
</protein>
<keyword evidence="3" id="KW-1185">Reference proteome</keyword>
<dbReference type="Gene3D" id="1.10.287.1060">
    <property type="entry name" value="ESAT-6-like"/>
    <property type="match status" value="1"/>
</dbReference>
<dbReference type="STRING" id="953739.SVEN_1062"/>
<proteinExistence type="predicted"/>
<dbReference type="PATRIC" id="fig|953739.5.peg.3128"/>
<evidence type="ECO:0000256" key="1">
    <source>
        <dbReference type="SAM" id="MobiDB-lite"/>
    </source>
</evidence>
<organism evidence="2 3">
    <name type="scientific">Streptomyces venezuelae (strain ATCC 10712 / CBS 650.69 / DSM 40230 / JCM 4526 / NBRC 13096 / PD 04745)</name>
    <dbReference type="NCBI Taxonomy" id="953739"/>
    <lineage>
        <taxon>Bacteria</taxon>
        <taxon>Bacillati</taxon>
        <taxon>Actinomycetota</taxon>
        <taxon>Actinomycetes</taxon>
        <taxon>Kitasatosporales</taxon>
        <taxon>Streptomycetaceae</taxon>
        <taxon>Streptomyces</taxon>
    </lineage>
</organism>
<dbReference type="InterPro" id="IPR010310">
    <property type="entry name" value="T7SS_ESAT-6-like"/>
</dbReference>
<evidence type="ECO:0000313" key="3">
    <source>
        <dbReference type="Proteomes" id="UP000006854"/>
    </source>
</evidence>
<dbReference type="SUPFAM" id="SSF140453">
    <property type="entry name" value="EsxAB dimer-like"/>
    <property type="match status" value="1"/>
</dbReference>
<dbReference type="HOGENOM" id="CLU_151185_0_0_11"/>
<sequence length="141" mass="15779">MGAGMTVHNPDLRVPEDDGLTRLADDLDAMQRHLNLQVQRMDGIVDRIQARWHGTTGDAYRTLHIEAAQDAVRIREGLRLLEEAVRLSRDGFTEQELEVLSRLRKAQSQVDIAREAEALQAPPGTPVTEPGPVPRSRIEDL</sequence>
<dbReference type="Pfam" id="PF06013">
    <property type="entry name" value="WXG100"/>
    <property type="match status" value="1"/>
</dbReference>
<accession>F2RCJ1</accession>
<gene>
    <name evidence="2" type="ordered locus">SVEN_1062</name>
</gene>
<name>F2RCJ1_STRVP</name>